<comment type="caution">
    <text evidence="3">The sequence shown here is derived from an EMBL/GenBank/DDBJ whole genome shotgun (WGS) entry which is preliminary data.</text>
</comment>
<evidence type="ECO:0000256" key="2">
    <source>
        <dbReference type="SAM" id="Phobius"/>
    </source>
</evidence>
<organism evidence="3 4">
    <name type="scientific">Pyxicephalus adspersus</name>
    <name type="common">African bullfrog</name>
    <dbReference type="NCBI Taxonomy" id="30357"/>
    <lineage>
        <taxon>Eukaryota</taxon>
        <taxon>Metazoa</taxon>
        <taxon>Chordata</taxon>
        <taxon>Craniata</taxon>
        <taxon>Vertebrata</taxon>
        <taxon>Euteleostomi</taxon>
        <taxon>Amphibia</taxon>
        <taxon>Batrachia</taxon>
        <taxon>Anura</taxon>
        <taxon>Neobatrachia</taxon>
        <taxon>Ranoidea</taxon>
        <taxon>Pyxicephalidae</taxon>
        <taxon>Pyxicephalinae</taxon>
        <taxon>Pyxicephalus</taxon>
    </lineage>
</organism>
<keyword evidence="4" id="KW-1185">Reference proteome</keyword>
<dbReference type="EMBL" id="DYDO01000007">
    <property type="protein sequence ID" value="DBA21551.1"/>
    <property type="molecule type" value="Genomic_DNA"/>
</dbReference>
<keyword evidence="2" id="KW-0812">Transmembrane</keyword>
<proteinExistence type="predicted"/>
<dbReference type="AlphaFoldDB" id="A0AAV2ZXI6"/>
<accession>A0AAV2ZXI6</accession>
<name>A0AAV2ZXI6_PYXAD</name>
<gene>
    <name evidence="3" type="ORF">GDO54_018164</name>
</gene>
<evidence type="ECO:0000256" key="1">
    <source>
        <dbReference type="SAM" id="MobiDB-lite"/>
    </source>
</evidence>
<feature type="transmembrane region" description="Helical" evidence="2">
    <location>
        <begin position="131"/>
        <end position="155"/>
    </location>
</feature>
<dbReference type="Proteomes" id="UP001181693">
    <property type="component" value="Unassembled WGS sequence"/>
</dbReference>
<keyword evidence="2" id="KW-0472">Membrane</keyword>
<sequence>MASQCVCYDLLRLYRFYTFFFLLFLTFPVMPSYGREDQFPNENSIGYVSEENSLNKHTRFFVRIKNFFFSGSNPTSETPLEIFVPKFFTAAPAKPDKEVPAQKVPAETGYDMEDLKNSMKQILSEYNKGSIFMILAVLGTFAIVMFMLLILIFYLHRQRTKGPDEEKVKWTISEVSLSAEDNSSQSSHSSQNTQSSQST</sequence>
<feature type="transmembrane region" description="Helical" evidence="2">
    <location>
        <begin position="12"/>
        <end position="30"/>
    </location>
</feature>
<protein>
    <submittedName>
        <fullName evidence="3">Uncharacterized protein</fullName>
    </submittedName>
</protein>
<keyword evidence="2" id="KW-1133">Transmembrane helix</keyword>
<evidence type="ECO:0000313" key="3">
    <source>
        <dbReference type="EMBL" id="DBA21551.1"/>
    </source>
</evidence>
<feature type="region of interest" description="Disordered" evidence="1">
    <location>
        <begin position="177"/>
        <end position="199"/>
    </location>
</feature>
<reference evidence="3" key="1">
    <citation type="thesis" date="2020" institute="ProQuest LLC" country="789 East Eisenhower Parkway, Ann Arbor, MI, USA">
        <title>Comparative Genomics and Chromosome Evolution.</title>
        <authorList>
            <person name="Mudd A.B."/>
        </authorList>
    </citation>
    <scope>NUCLEOTIDE SEQUENCE</scope>
    <source>
        <strain evidence="3">1538</strain>
        <tissue evidence="3">Blood</tissue>
    </source>
</reference>
<evidence type="ECO:0000313" key="4">
    <source>
        <dbReference type="Proteomes" id="UP001181693"/>
    </source>
</evidence>
<feature type="compositionally biased region" description="Low complexity" evidence="1">
    <location>
        <begin position="182"/>
        <end position="199"/>
    </location>
</feature>